<dbReference type="InterPro" id="IPR011009">
    <property type="entry name" value="Kinase-like_dom_sf"/>
</dbReference>
<keyword evidence="4" id="KW-1185">Reference proteome</keyword>
<evidence type="ECO:0000313" key="3">
    <source>
        <dbReference type="EMBL" id="EXX57134.1"/>
    </source>
</evidence>
<proteinExistence type="inferred from homology"/>
<dbReference type="EMBL" id="JEMT01027435">
    <property type="protein sequence ID" value="EXX57134.1"/>
    <property type="molecule type" value="Genomic_DNA"/>
</dbReference>
<dbReference type="GO" id="GO:0004672">
    <property type="term" value="F:protein kinase activity"/>
    <property type="evidence" value="ECO:0007669"/>
    <property type="project" value="InterPro"/>
</dbReference>
<dbReference type="SUPFAM" id="SSF81901">
    <property type="entry name" value="HCP-like"/>
    <property type="match status" value="2"/>
</dbReference>
<evidence type="ECO:0000313" key="4">
    <source>
        <dbReference type="Proteomes" id="UP000022910"/>
    </source>
</evidence>
<dbReference type="HOGENOM" id="CLU_000288_7_12_1"/>
<dbReference type="SMART" id="SM00671">
    <property type="entry name" value="SEL1"/>
    <property type="match status" value="6"/>
</dbReference>
<dbReference type="PRINTS" id="PR00109">
    <property type="entry name" value="TYRKINASE"/>
</dbReference>
<sequence length="629" mass="72386">MFDKNEIQVTKNSNEWISLINVNESISKNLIKYYEYKDFYNIEQIDNGYFGKIYRANWKNSKQYFVLKSFNFDNDVIVKEIIHEVELYRKKLIFHKNIVSFFGVTDKENQNGQAKEYFLVMEYVNGSSLQNYLKENFENLTWEDKFRLAFQLAHVVSCLHNKGIVHGNLNSGNILVHQNNIKLGDLGLSKRIKEALKTPMDQSELFVAAPYIDPIWFNNSNNLMQPYSLSEKSDVYSIGVLLWEISSGQLPFKGESYDASLVMQISKGYREKIISDTPIDYSNLYTECWNGEPKNRPSMNQVVDKLKSIITKTHITESQIIQKNDKMNIKETEPTIQNINRAIFEEDLSIVIDELINLYFEEVNKGKEENVRKQFVIDYINNSNISSQEIYNWLLNNQNDSNSIFLLGYFNNYGIEANINKQKALELYQKAAELENTAAQFDLAYLHIYGKGIDKSYDKVFELSLKLADREYPAGMNLLGYCYNVGIGTDVDKHKAVELYYKAANLGNIRAQCNLGLIYESGDGVEKDHDKVFELANKSANGKHSDGIGLLAYCYYNGLGTDTNFQMAFELYQEAANLGNDVAQYNLANMYEYGEGAEKNMSKAIYWYKKSAEQENLGAQAKLKSLLKL</sequence>
<accession>A0A015JQ58</accession>
<dbReference type="PROSITE" id="PS50011">
    <property type="entry name" value="PROTEIN_KINASE_DOM"/>
    <property type="match status" value="1"/>
</dbReference>
<dbReference type="SUPFAM" id="SSF56112">
    <property type="entry name" value="Protein kinase-like (PK-like)"/>
    <property type="match status" value="1"/>
</dbReference>
<protein>
    <submittedName>
        <fullName evidence="3">Sps1p</fullName>
    </submittedName>
</protein>
<dbReference type="InterPro" id="IPR011990">
    <property type="entry name" value="TPR-like_helical_dom_sf"/>
</dbReference>
<dbReference type="Proteomes" id="UP000022910">
    <property type="component" value="Unassembled WGS sequence"/>
</dbReference>
<dbReference type="Pfam" id="PF08238">
    <property type="entry name" value="Sel1"/>
    <property type="match status" value="6"/>
</dbReference>
<dbReference type="OrthoDB" id="1668230at2759"/>
<comment type="similarity">
    <text evidence="1">Belongs to the sel-1 family.</text>
</comment>
<evidence type="ECO:0000259" key="2">
    <source>
        <dbReference type="PROSITE" id="PS50011"/>
    </source>
</evidence>
<dbReference type="InterPro" id="IPR000719">
    <property type="entry name" value="Prot_kinase_dom"/>
</dbReference>
<evidence type="ECO:0000256" key="1">
    <source>
        <dbReference type="ARBA" id="ARBA00038101"/>
    </source>
</evidence>
<dbReference type="Gene3D" id="1.10.510.10">
    <property type="entry name" value="Transferase(Phosphotransferase) domain 1"/>
    <property type="match status" value="1"/>
</dbReference>
<dbReference type="PANTHER" id="PTHR11102:SF160">
    <property type="entry name" value="ERAD-ASSOCIATED E3 UBIQUITIN-PROTEIN LIGASE COMPONENT HRD3"/>
    <property type="match status" value="1"/>
</dbReference>
<gene>
    <name evidence="3" type="ORF">RirG_209920</name>
</gene>
<feature type="domain" description="Protein kinase" evidence="2">
    <location>
        <begin position="39"/>
        <end position="310"/>
    </location>
</feature>
<dbReference type="InterPro" id="IPR006597">
    <property type="entry name" value="Sel1-like"/>
</dbReference>
<reference evidence="3 4" key="1">
    <citation type="submission" date="2014-02" db="EMBL/GenBank/DDBJ databases">
        <title>Single nucleus genome sequencing reveals high similarity among nuclei of an endomycorrhizal fungus.</title>
        <authorList>
            <person name="Lin K."/>
            <person name="Geurts R."/>
            <person name="Zhang Z."/>
            <person name="Limpens E."/>
            <person name="Saunders D.G."/>
            <person name="Mu D."/>
            <person name="Pang E."/>
            <person name="Cao H."/>
            <person name="Cha H."/>
            <person name="Lin T."/>
            <person name="Zhou Q."/>
            <person name="Shang Y."/>
            <person name="Li Y."/>
            <person name="Ivanov S."/>
            <person name="Sharma T."/>
            <person name="Velzen R.V."/>
            <person name="Ruijter N.D."/>
            <person name="Aanen D.K."/>
            <person name="Win J."/>
            <person name="Kamoun S."/>
            <person name="Bisseling T."/>
            <person name="Huang S."/>
        </authorList>
    </citation>
    <scope>NUCLEOTIDE SEQUENCE [LARGE SCALE GENOMIC DNA]</scope>
    <source>
        <strain evidence="4">DAOM197198w</strain>
    </source>
</reference>
<comment type="caution">
    <text evidence="3">The sequence shown here is derived from an EMBL/GenBank/DDBJ whole genome shotgun (WGS) entry which is preliminary data.</text>
</comment>
<dbReference type="Pfam" id="PF07714">
    <property type="entry name" value="PK_Tyr_Ser-Thr"/>
    <property type="match status" value="1"/>
</dbReference>
<dbReference type="GO" id="GO:0005524">
    <property type="term" value="F:ATP binding"/>
    <property type="evidence" value="ECO:0007669"/>
    <property type="project" value="InterPro"/>
</dbReference>
<dbReference type="AlphaFoldDB" id="A0A015JQ58"/>
<dbReference type="InterPro" id="IPR001245">
    <property type="entry name" value="Ser-Thr/Tyr_kinase_cat_dom"/>
</dbReference>
<dbReference type="PANTHER" id="PTHR11102">
    <property type="entry name" value="SEL-1-LIKE PROTEIN"/>
    <property type="match status" value="1"/>
</dbReference>
<organism evidence="3 4">
    <name type="scientific">Rhizophagus irregularis (strain DAOM 197198w)</name>
    <name type="common">Glomus intraradices</name>
    <dbReference type="NCBI Taxonomy" id="1432141"/>
    <lineage>
        <taxon>Eukaryota</taxon>
        <taxon>Fungi</taxon>
        <taxon>Fungi incertae sedis</taxon>
        <taxon>Mucoromycota</taxon>
        <taxon>Glomeromycotina</taxon>
        <taxon>Glomeromycetes</taxon>
        <taxon>Glomerales</taxon>
        <taxon>Glomeraceae</taxon>
        <taxon>Rhizophagus</taxon>
    </lineage>
</organism>
<name>A0A015JQ58_RHIIW</name>
<dbReference type="Gene3D" id="1.25.40.10">
    <property type="entry name" value="Tetratricopeptide repeat domain"/>
    <property type="match status" value="2"/>
</dbReference>
<dbReference type="InterPro" id="IPR050767">
    <property type="entry name" value="Sel1_AlgK"/>
</dbReference>